<dbReference type="InterPro" id="IPR010852">
    <property type="entry name" value="ABATE"/>
</dbReference>
<reference evidence="2 3" key="1">
    <citation type="submission" date="2020-07" db="EMBL/GenBank/DDBJ databases">
        <title>Sequencing the genomes of 1000 actinobacteria strains.</title>
        <authorList>
            <person name="Klenk H.-P."/>
        </authorList>
    </citation>
    <scope>NUCLEOTIDE SEQUENCE [LARGE SCALE GENOMIC DNA]</scope>
    <source>
        <strain evidence="2 3">DSM 103164</strain>
    </source>
</reference>
<name>A0A7Z0DB92_9ACTN</name>
<dbReference type="InterPro" id="IPR021005">
    <property type="entry name" value="Znf_CGNR"/>
</dbReference>
<dbReference type="AlphaFoldDB" id="A0A7Z0DB92"/>
<gene>
    <name evidence="2" type="ORF">GGQ54_002711</name>
</gene>
<feature type="domain" description="Zinc finger CGNR" evidence="1">
    <location>
        <begin position="135"/>
        <end position="177"/>
    </location>
</feature>
<dbReference type="Pfam" id="PF07336">
    <property type="entry name" value="ABATE"/>
    <property type="match status" value="1"/>
</dbReference>
<dbReference type="PANTHER" id="PTHR35525:SF3">
    <property type="entry name" value="BLL6575 PROTEIN"/>
    <property type="match status" value="1"/>
</dbReference>
<comment type="caution">
    <text evidence="2">The sequence shown here is derived from an EMBL/GenBank/DDBJ whole genome shotgun (WGS) entry which is preliminary data.</text>
</comment>
<evidence type="ECO:0000313" key="3">
    <source>
        <dbReference type="Proteomes" id="UP000527616"/>
    </source>
</evidence>
<keyword evidence="3" id="KW-1185">Reference proteome</keyword>
<proteinExistence type="predicted"/>
<dbReference type="Proteomes" id="UP000527616">
    <property type="component" value="Unassembled WGS sequence"/>
</dbReference>
<sequence length="179" mass="20181">MAAVHIAGHPALDFIGTLSERGSKDVEELRQPQDLMQWFIDADVVDRPEQATEHDLAAARTLRASLFRALESWKRGEGVPDEHRLALNTASTSGQPRITMQPDQSIVREGTAQQCLGAIAASFLQLIASTDPSQVRWCADRTCTHPFIDRSRAQRRRWCEMKSCGTRNKQRELRARKTD</sequence>
<accession>A0A7Z0DB92</accession>
<organism evidence="2 3">
    <name type="scientific">Naumannella cuiyingiana</name>
    <dbReference type="NCBI Taxonomy" id="1347891"/>
    <lineage>
        <taxon>Bacteria</taxon>
        <taxon>Bacillati</taxon>
        <taxon>Actinomycetota</taxon>
        <taxon>Actinomycetes</taxon>
        <taxon>Propionibacteriales</taxon>
        <taxon>Propionibacteriaceae</taxon>
        <taxon>Naumannella</taxon>
    </lineage>
</organism>
<dbReference type="Gene3D" id="1.10.3300.10">
    <property type="entry name" value="Jann2411-like domain"/>
    <property type="match status" value="1"/>
</dbReference>
<dbReference type="RefSeq" id="WP_179445884.1">
    <property type="nucleotide sequence ID" value="NZ_JACBZS010000001.1"/>
</dbReference>
<dbReference type="Pfam" id="PF11706">
    <property type="entry name" value="zf-CGNR"/>
    <property type="match status" value="1"/>
</dbReference>
<dbReference type="PANTHER" id="PTHR35525">
    <property type="entry name" value="BLL6575 PROTEIN"/>
    <property type="match status" value="1"/>
</dbReference>
<evidence type="ECO:0000313" key="2">
    <source>
        <dbReference type="EMBL" id="NYI72151.1"/>
    </source>
</evidence>
<dbReference type="EMBL" id="JACBZS010000001">
    <property type="protein sequence ID" value="NYI72151.1"/>
    <property type="molecule type" value="Genomic_DNA"/>
</dbReference>
<evidence type="ECO:0000259" key="1">
    <source>
        <dbReference type="Pfam" id="PF11706"/>
    </source>
</evidence>
<protein>
    <submittedName>
        <fullName evidence="2">Putative RNA-binding Zn ribbon-like protein</fullName>
    </submittedName>
</protein>
<dbReference type="SUPFAM" id="SSF160904">
    <property type="entry name" value="Jann2411-like"/>
    <property type="match status" value="1"/>
</dbReference>
<dbReference type="InterPro" id="IPR023286">
    <property type="entry name" value="ABATE_dom_sf"/>
</dbReference>